<feature type="domain" description="Zinc finger/thioredoxin putative" evidence="2">
    <location>
        <begin position="1"/>
        <end position="35"/>
    </location>
</feature>
<dbReference type="Pfam" id="PF13717">
    <property type="entry name" value="Zn_ribbon_4"/>
    <property type="match status" value="1"/>
</dbReference>
<dbReference type="Proteomes" id="UP001169764">
    <property type="component" value="Unassembled WGS sequence"/>
</dbReference>
<evidence type="ECO:0000259" key="2">
    <source>
        <dbReference type="Pfam" id="PF13717"/>
    </source>
</evidence>
<dbReference type="InterPro" id="IPR011723">
    <property type="entry name" value="Znf/thioredoxin_put"/>
</dbReference>
<evidence type="ECO:0000313" key="3">
    <source>
        <dbReference type="EMBL" id="MDO6416314.1"/>
    </source>
</evidence>
<evidence type="ECO:0000256" key="1">
    <source>
        <dbReference type="SAM" id="Phobius"/>
    </source>
</evidence>
<keyword evidence="1" id="KW-0812">Transmembrane</keyword>
<sequence length="229" mass="23585">MRITCPSCASGYDVPDDAIGPAGRKVRCRACGESWIQAGPGLPLPLRRAAPTQPPPAPVVIPAPATAPVEEAVAPAVPIEETAPVARRGSVKGPLIALGLVLLVLLLGGAIALIAFGPNQVATGLGLSDRRVPLGIAITKQPDWRMIAGGSELFAVSGRIWNPTATDQAVPDIRAELKDTAGRTVYAWTITRPQPRLAPGKSIDFDAAAVDVPRSSSKIAVSFLGTGGS</sequence>
<dbReference type="EMBL" id="JAUOTP010000010">
    <property type="protein sequence ID" value="MDO6416314.1"/>
    <property type="molecule type" value="Genomic_DNA"/>
</dbReference>
<keyword evidence="4" id="KW-1185">Reference proteome</keyword>
<gene>
    <name evidence="3" type="ORF">Q4F19_18155</name>
</gene>
<keyword evidence="1" id="KW-1133">Transmembrane helix</keyword>
<dbReference type="RefSeq" id="WP_303545693.1">
    <property type="nucleotide sequence ID" value="NZ_JAUOTP010000010.1"/>
</dbReference>
<keyword evidence="1" id="KW-0472">Membrane</keyword>
<comment type="caution">
    <text evidence="3">The sequence shown here is derived from an EMBL/GenBank/DDBJ whole genome shotgun (WGS) entry which is preliminary data.</text>
</comment>
<reference evidence="3" key="1">
    <citation type="submission" date="2023-07" db="EMBL/GenBank/DDBJ databases">
        <authorList>
            <person name="Kim M."/>
        </authorList>
    </citation>
    <scope>NUCLEOTIDE SEQUENCE</scope>
    <source>
        <strain evidence="3">BIUV-7</strain>
    </source>
</reference>
<organism evidence="3 4">
    <name type="scientific">Sphingomonas natans</name>
    <dbReference type="NCBI Taxonomy" id="3063330"/>
    <lineage>
        <taxon>Bacteria</taxon>
        <taxon>Pseudomonadati</taxon>
        <taxon>Pseudomonadota</taxon>
        <taxon>Alphaproteobacteria</taxon>
        <taxon>Sphingomonadales</taxon>
        <taxon>Sphingomonadaceae</taxon>
        <taxon>Sphingomonas</taxon>
    </lineage>
</organism>
<dbReference type="NCBIfam" id="TIGR02098">
    <property type="entry name" value="MJ0042_CXXC"/>
    <property type="match status" value="1"/>
</dbReference>
<feature type="transmembrane region" description="Helical" evidence="1">
    <location>
        <begin position="95"/>
        <end position="116"/>
    </location>
</feature>
<name>A0ABT8YDB7_9SPHN</name>
<evidence type="ECO:0000313" key="4">
    <source>
        <dbReference type="Proteomes" id="UP001169764"/>
    </source>
</evidence>
<accession>A0ABT8YDB7</accession>
<protein>
    <submittedName>
        <fullName evidence="3">Zinc-ribbon domain-containing protein</fullName>
    </submittedName>
</protein>
<proteinExistence type="predicted"/>